<dbReference type="PROSITE" id="PS50883">
    <property type="entry name" value="EAL"/>
    <property type="match status" value="1"/>
</dbReference>
<dbReference type="Gene3D" id="3.40.50.2300">
    <property type="match status" value="2"/>
</dbReference>
<dbReference type="PROSITE" id="PS50887">
    <property type="entry name" value="GGDEF"/>
    <property type="match status" value="1"/>
</dbReference>
<dbReference type="Pfam" id="PF00563">
    <property type="entry name" value="EAL"/>
    <property type="match status" value="1"/>
</dbReference>
<sequence length="841" mass="93229">MAVNDAALKPESPLLRVLIVEDLPSDAELMMLQLRGEGFRFEWQRVQTEEEYLAGLDSRPDLILADWHLPRFSGLRALQLLRERNLDIPFIIVSGGIGEEAAIDALRQGASDYVLKDRPARLGPAVRHALDEHQLRNARKQSEEALRLADRVFRSTGEGVAVTDAAGNLVSVNPAFELITGYSAAEVLGQNPRMLQSGRHEDAFYREMWDRLLETGQWRGELWNRRKNGEVYPEWLTISAVNDNEGVTTHYVGVFSDISTVKEAMQQIDFLAHHDALTRLPNRILFHDRLSHGLDRAQRENSPLALLYLDLDRFKTVNDTLGHPVGDELLQEVARRMAGALRAGDTLARLGGDEFVLLLEDDANAQQAAVVARKILDLFAVPISVAEHKLNVTASIGISLYPGDGEDPDTLLRHADRAMYEAKSRGRNTYQFFEPVLSAGVLQRLVMENALRGAMERNELLLHYQPQVDLGSGGICAAEALLRWRSAELGLVSPADFIPVAEEMGLIISIGEWVLRTACAQNKAWQDAGLPPIRVAVNVSALQVLAGTLPGIVAETLRDTGLDPRYLELELTESVMIREVEATLSQVIELKRLGVTISLDDFGTGYSSLGYLSRFPLDRLKIDQGFVRNITTEPKNAAIARATVALSQGLGMVVIAEGVETEGQLRYLHSIGCEEIQGYLFSRPVPPEELAVMVGQGKALSLDGTELESARTLLLLDDEPNILNALVRLLRRDGYRILVAHSGVDALELLAENPAQVVISDLRMPDMSGTDFLTRVSELHPDTVRMVLSGYADLQTVTDSVNKGAIYKFLAKPWEDDALRATVREAFVHFERELGRRQIPQ</sequence>
<dbReference type="InterPro" id="IPR001789">
    <property type="entry name" value="Sig_transdc_resp-reg_receiver"/>
</dbReference>
<dbReference type="PROSITE" id="PS50110">
    <property type="entry name" value="RESPONSE_REGULATORY"/>
    <property type="match status" value="2"/>
</dbReference>
<evidence type="ECO:0000259" key="4">
    <source>
        <dbReference type="PROSITE" id="PS50113"/>
    </source>
</evidence>
<dbReference type="EMBL" id="AP022853">
    <property type="protein sequence ID" value="BCB26836.1"/>
    <property type="molecule type" value="Genomic_DNA"/>
</dbReference>
<dbReference type="GO" id="GO:0000160">
    <property type="term" value="P:phosphorelay signal transduction system"/>
    <property type="evidence" value="ECO:0007669"/>
    <property type="project" value="InterPro"/>
</dbReference>
<feature type="domain" description="PAC" evidence="4">
    <location>
        <begin position="218"/>
        <end position="270"/>
    </location>
</feature>
<dbReference type="Pfam" id="PF13426">
    <property type="entry name" value="PAS_9"/>
    <property type="match status" value="1"/>
</dbReference>
<dbReference type="Proteomes" id="UP000502260">
    <property type="component" value="Chromosome"/>
</dbReference>
<dbReference type="NCBIfam" id="TIGR00254">
    <property type="entry name" value="GGDEF"/>
    <property type="match status" value="1"/>
</dbReference>
<dbReference type="CDD" id="cd01949">
    <property type="entry name" value="GGDEF"/>
    <property type="match status" value="1"/>
</dbReference>
<dbReference type="InterPro" id="IPR035919">
    <property type="entry name" value="EAL_sf"/>
</dbReference>
<proteinExistence type="predicted"/>
<dbReference type="Gene3D" id="3.30.70.270">
    <property type="match status" value="1"/>
</dbReference>
<feature type="domain" description="Response regulatory" evidence="2">
    <location>
        <begin position="712"/>
        <end position="827"/>
    </location>
</feature>
<dbReference type="NCBIfam" id="TIGR00229">
    <property type="entry name" value="sensory_box"/>
    <property type="match status" value="1"/>
</dbReference>
<dbReference type="SUPFAM" id="SSF52172">
    <property type="entry name" value="CheY-like"/>
    <property type="match status" value="2"/>
</dbReference>
<feature type="modified residue" description="4-aspartylphosphate" evidence="1">
    <location>
        <position position="761"/>
    </location>
</feature>
<dbReference type="SUPFAM" id="SSF55785">
    <property type="entry name" value="PYP-like sensor domain (PAS domain)"/>
    <property type="match status" value="1"/>
</dbReference>
<dbReference type="KEGG" id="slac:SKTS_17220"/>
<feature type="modified residue" description="4-aspartylphosphate" evidence="1">
    <location>
        <position position="66"/>
    </location>
</feature>
<gene>
    <name evidence="7" type="ORF">SKTS_17220</name>
</gene>
<protein>
    <recommendedName>
        <fullName evidence="9">Two-component system response regulator</fullName>
    </recommendedName>
</protein>
<dbReference type="SUPFAM" id="SSF55073">
    <property type="entry name" value="Nucleotide cyclase"/>
    <property type="match status" value="1"/>
</dbReference>
<dbReference type="Pfam" id="PF00072">
    <property type="entry name" value="Response_reg"/>
    <property type="match status" value="2"/>
</dbReference>
<dbReference type="Gene3D" id="3.20.20.450">
    <property type="entry name" value="EAL domain"/>
    <property type="match status" value="1"/>
</dbReference>
<dbReference type="Pfam" id="PF00990">
    <property type="entry name" value="GGDEF"/>
    <property type="match status" value="1"/>
</dbReference>
<dbReference type="AlphaFoldDB" id="A0A6F8VCU5"/>
<dbReference type="InterPro" id="IPR029787">
    <property type="entry name" value="Nucleotide_cyclase"/>
</dbReference>
<dbReference type="Gene3D" id="3.30.450.20">
    <property type="entry name" value="PAS domain"/>
    <property type="match status" value="1"/>
</dbReference>
<dbReference type="SMART" id="SM00448">
    <property type="entry name" value="REC"/>
    <property type="match status" value="2"/>
</dbReference>
<dbReference type="PROSITE" id="PS50112">
    <property type="entry name" value="PAS"/>
    <property type="match status" value="1"/>
</dbReference>
<dbReference type="InterPro" id="IPR000700">
    <property type="entry name" value="PAS-assoc_C"/>
</dbReference>
<dbReference type="SMART" id="SM00267">
    <property type="entry name" value="GGDEF"/>
    <property type="match status" value="1"/>
</dbReference>
<dbReference type="InterPro" id="IPR043128">
    <property type="entry name" value="Rev_trsase/Diguanyl_cyclase"/>
</dbReference>
<dbReference type="InterPro" id="IPR001633">
    <property type="entry name" value="EAL_dom"/>
</dbReference>
<dbReference type="FunFam" id="3.30.70.270:FF:000001">
    <property type="entry name" value="Diguanylate cyclase domain protein"/>
    <property type="match status" value="1"/>
</dbReference>
<evidence type="ECO:0000259" key="6">
    <source>
        <dbReference type="PROSITE" id="PS50887"/>
    </source>
</evidence>
<evidence type="ECO:0008006" key="9">
    <source>
        <dbReference type="Google" id="ProtNLM"/>
    </source>
</evidence>
<dbReference type="InterPro" id="IPR035965">
    <property type="entry name" value="PAS-like_dom_sf"/>
</dbReference>
<name>A0A6F8VCU5_9PROT</name>
<reference evidence="8" key="1">
    <citation type="submission" date="2020-03" db="EMBL/GenBank/DDBJ databases">
        <title>Complete genome sequence of sulfur-oxidizing bacterium skT11.</title>
        <authorList>
            <person name="Kanda M."/>
            <person name="Kojima H."/>
            <person name="Fukui M."/>
        </authorList>
    </citation>
    <scope>NUCLEOTIDE SEQUENCE [LARGE SCALE GENOMIC DNA]</scope>
    <source>
        <strain evidence="8">skT11</strain>
    </source>
</reference>
<evidence type="ECO:0000256" key="1">
    <source>
        <dbReference type="PROSITE-ProRule" id="PRU00169"/>
    </source>
</evidence>
<dbReference type="RefSeq" id="WP_173063364.1">
    <property type="nucleotide sequence ID" value="NZ_AP022853.1"/>
</dbReference>
<dbReference type="SMART" id="SM00091">
    <property type="entry name" value="PAS"/>
    <property type="match status" value="1"/>
</dbReference>
<evidence type="ECO:0000313" key="8">
    <source>
        <dbReference type="Proteomes" id="UP000502260"/>
    </source>
</evidence>
<dbReference type="InterPro" id="IPR000160">
    <property type="entry name" value="GGDEF_dom"/>
</dbReference>
<evidence type="ECO:0000259" key="5">
    <source>
        <dbReference type="PROSITE" id="PS50883"/>
    </source>
</evidence>
<keyword evidence="1" id="KW-0597">Phosphoprotein</keyword>
<dbReference type="CDD" id="cd17569">
    <property type="entry name" value="REC_HupR-like"/>
    <property type="match status" value="1"/>
</dbReference>
<evidence type="ECO:0000259" key="2">
    <source>
        <dbReference type="PROSITE" id="PS50110"/>
    </source>
</evidence>
<dbReference type="InterPro" id="IPR052155">
    <property type="entry name" value="Biofilm_reg_signaling"/>
</dbReference>
<feature type="domain" description="Response regulatory" evidence="2">
    <location>
        <begin position="16"/>
        <end position="131"/>
    </location>
</feature>
<feature type="domain" description="EAL" evidence="5">
    <location>
        <begin position="444"/>
        <end position="698"/>
    </location>
</feature>
<dbReference type="InterPro" id="IPR000014">
    <property type="entry name" value="PAS"/>
</dbReference>
<feature type="domain" description="PAS" evidence="3">
    <location>
        <begin position="145"/>
        <end position="191"/>
    </location>
</feature>
<evidence type="ECO:0000259" key="3">
    <source>
        <dbReference type="PROSITE" id="PS50112"/>
    </source>
</evidence>
<dbReference type="PANTHER" id="PTHR44757:SF2">
    <property type="entry name" value="BIOFILM ARCHITECTURE MAINTENANCE PROTEIN MBAA"/>
    <property type="match status" value="1"/>
</dbReference>
<dbReference type="GO" id="GO:0003824">
    <property type="term" value="F:catalytic activity"/>
    <property type="evidence" value="ECO:0007669"/>
    <property type="project" value="UniProtKB-ARBA"/>
</dbReference>
<dbReference type="InterPro" id="IPR011006">
    <property type="entry name" value="CheY-like_superfamily"/>
</dbReference>
<dbReference type="CDD" id="cd01948">
    <property type="entry name" value="EAL"/>
    <property type="match status" value="1"/>
</dbReference>
<dbReference type="SUPFAM" id="SSF141868">
    <property type="entry name" value="EAL domain-like"/>
    <property type="match status" value="1"/>
</dbReference>
<keyword evidence="8" id="KW-1185">Reference proteome</keyword>
<dbReference type="PROSITE" id="PS50113">
    <property type="entry name" value="PAC"/>
    <property type="match status" value="1"/>
</dbReference>
<dbReference type="CDD" id="cd00156">
    <property type="entry name" value="REC"/>
    <property type="match status" value="1"/>
</dbReference>
<feature type="domain" description="GGDEF" evidence="6">
    <location>
        <begin position="302"/>
        <end position="435"/>
    </location>
</feature>
<evidence type="ECO:0000313" key="7">
    <source>
        <dbReference type="EMBL" id="BCB26836.1"/>
    </source>
</evidence>
<organism evidence="7 8">
    <name type="scientific">Sulfurimicrobium lacus</name>
    <dbReference type="NCBI Taxonomy" id="2715678"/>
    <lineage>
        <taxon>Bacteria</taxon>
        <taxon>Pseudomonadati</taxon>
        <taxon>Pseudomonadota</taxon>
        <taxon>Betaproteobacteria</taxon>
        <taxon>Nitrosomonadales</taxon>
        <taxon>Sulfuricellaceae</taxon>
        <taxon>Sulfurimicrobium</taxon>
    </lineage>
</organism>
<dbReference type="CDD" id="cd00130">
    <property type="entry name" value="PAS"/>
    <property type="match status" value="1"/>
</dbReference>
<dbReference type="SMART" id="SM00052">
    <property type="entry name" value="EAL"/>
    <property type="match status" value="1"/>
</dbReference>
<accession>A0A6F8VCU5</accession>
<dbReference type="PANTHER" id="PTHR44757">
    <property type="entry name" value="DIGUANYLATE CYCLASE DGCP"/>
    <property type="match status" value="1"/>
</dbReference>